<feature type="domain" description="Glycosyl hydrolase 94 supersandwich" evidence="5">
    <location>
        <begin position="1440"/>
        <end position="1717"/>
    </location>
</feature>
<evidence type="ECO:0000256" key="2">
    <source>
        <dbReference type="ARBA" id="ARBA00022679"/>
    </source>
</evidence>
<dbReference type="InterPro" id="IPR052047">
    <property type="entry name" value="GH94_Enzymes"/>
</dbReference>
<organism evidence="8 9">
    <name type="scientific">Salipaludibacillus aurantiacus</name>
    <dbReference type="NCBI Taxonomy" id="1601833"/>
    <lineage>
        <taxon>Bacteria</taxon>
        <taxon>Bacillati</taxon>
        <taxon>Bacillota</taxon>
        <taxon>Bacilli</taxon>
        <taxon>Bacillales</taxon>
        <taxon>Bacillaceae</taxon>
    </lineage>
</organism>
<feature type="transmembrane region" description="Helical" evidence="3">
    <location>
        <begin position="909"/>
        <end position="928"/>
    </location>
</feature>
<keyword evidence="3" id="KW-1133">Transmembrane helix</keyword>
<dbReference type="InterPro" id="IPR033432">
    <property type="entry name" value="GH94_catalytic"/>
</dbReference>
<dbReference type="PANTHER" id="PTHR37469:SF2">
    <property type="entry name" value="CELLOBIONIC ACID PHOSPHORYLASE"/>
    <property type="match status" value="1"/>
</dbReference>
<keyword evidence="9" id="KW-1185">Reference proteome</keyword>
<dbReference type="OrthoDB" id="9769991at2"/>
<dbReference type="InterPro" id="IPR012341">
    <property type="entry name" value="6hp_glycosidase-like_sf"/>
</dbReference>
<proteinExistence type="predicted"/>
<dbReference type="Pfam" id="PF03633">
    <property type="entry name" value="Glyco_hydro_65C"/>
    <property type="match status" value="1"/>
</dbReference>
<dbReference type="Pfam" id="PF06165">
    <property type="entry name" value="GH94_b-supersand"/>
    <property type="match status" value="2"/>
</dbReference>
<dbReference type="SUPFAM" id="SSF48208">
    <property type="entry name" value="Six-hairpin glycosidases"/>
    <property type="match status" value="1"/>
</dbReference>
<keyword evidence="1" id="KW-0328">Glycosyltransferase</keyword>
<dbReference type="InterPro" id="IPR011013">
    <property type="entry name" value="Gal_mutarotase_sf_dom"/>
</dbReference>
<keyword evidence="2" id="KW-0808">Transferase</keyword>
<dbReference type="GO" id="GO:0005975">
    <property type="term" value="P:carbohydrate metabolic process"/>
    <property type="evidence" value="ECO:0007669"/>
    <property type="project" value="InterPro"/>
</dbReference>
<dbReference type="Gene3D" id="1.50.10.140">
    <property type="match status" value="1"/>
</dbReference>
<evidence type="ECO:0000256" key="1">
    <source>
        <dbReference type="ARBA" id="ARBA00022676"/>
    </source>
</evidence>
<dbReference type="STRING" id="1601833.SAMN05518684_104129"/>
<feature type="transmembrane region" description="Helical" evidence="3">
    <location>
        <begin position="794"/>
        <end position="811"/>
    </location>
</feature>
<feature type="domain" description="Glycoamylase-like" evidence="6">
    <location>
        <begin position="1191"/>
        <end position="1399"/>
    </location>
</feature>
<dbReference type="Pfam" id="PF10091">
    <property type="entry name" value="Glycoamylase"/>
    <property type="match status" value="1"/>
</dbReference>
<dbReference type="RefSeq" id="WP_093048864.1">
    <property type="nucleotide sequence ID" value="NZ_FOGT01000004.1"/>
</dbReference>
<dbReference type="InterPro" id="IPR037018">
    <property type="entry name" value="GH65_N"/>
</dbReference>
<gene>
    <name evidence="8" type="ORF">SAMN05518684_104129</name>
</gene>
<evidence type="ECO:0000256" key="3">
    <source>
        <dbReference type="SAM" id="Phobius"/>
    </source>
</evidence>
<evidence type="ECO:0000259" key="7">
    <source>
        <dbReference type="Pfam" id="PF17167"/>
    </source>
</evidence>
<evidence type="ECO:0000259" key="6">
    <source>
        <dbReference type="Pfam" id="PF10091"/>
    </source>
</evidence>
<dbReference type="SMART" id="SM01068">
    <property type="entry name" value="CBM_X"/>
    <property type="match status" value="2"/>
</dbReference>
<dbReference type="EMBL" id="FOGT01000004">
    <property type="protein sequence ID" value="SER82231.1"/>
    <property type="molecule type" value="Genomic_DNA"/>
</dbReference>
<name>A0A1H9SB91_9BACI</name>
<dbReference type="InterPro" id="IPR037824">
    <property type="entry name" value="GH94N_2_NdvB"/>
</dbReference>
<sequence>MTLTAKQMKVEAHNSALQHDPYLSRKTPSHFWKRNEAHIEELRSFVDKLRRNQPECAQPAEEWLLDNKEFIEEQVLMIKDSLSKAYLKMLPHLKNTGELRVLSICEDYVHLTDGDLNKDSFMDYLKAYQEVSVLTIAEVWALPIIMQVALIRHLAKGMKPVEERHEICKQVAAMLSDVRTEDLTPEKLKEVIEKAGYEMPLSGPVIVHLVQHLRERADYSATVGEWLICKLENGPESLDHIMSYEYQLQAGYQVTTGNIITSMRQLTRWDWQADFQELSIVEQTLRKEASGVYPRMDFSSRETLRKKVEFLARRMSVPENLVASQALELADEVASSSGNQQVQNLPKTAFVSYYLLEAEGLASLRKALKMCSKPKPVPENGVKRRASQSYFSLFTVLFLAAGMVIASLAANGAVFTPVEWVLLGIIILLPASEWAVTAAHWMIERVTRPMPLLRYDLSEGVPEDAKTMVVIPVIWSQPEEVEKLSERLELHYLANKDSNIHFALLGDFKDSHKKQADGDRALLNTAQQEIARLNKTYPDSSFHLFHRKRVWNQSENIWMCWERKRGKLVEFVELLKGKTDTTFDVVIGDTSKIKDIRYIITLDADTELPFESARRMIGTMHLPFNRPKLNQSETRVVEGYGVLQPRIGMSHEAANRSRFASLWAADQGIDPYSFAVSDPYQDGLGEGIFTGKGIFDLDAFHHVLCDRIPDNRLLSHDLLEGGFLRAGLMSDIELVDDHPAKFIAHQKRLHRWVRGDWQLLLWLMPKSRNRRGELVPSNLSILTRWQIIDNLRRSLMVPALFLILLGGLTVFPGSPVFWTLLVLATLFLPVIRQLVMVHHLYKYPKGLFYSAAQAVVTLITMPYQTVVLMDAIIRTLYRLFVSKRRLLEWTPAAEVDRNSEKRGAPVLSGLYGGYALTALFFFAVFWTGSVLVQTLGAAFIIIWAVAPLIIQWMDAPEPEKQFHFSQSEKEELTALSREIWDFYEDFVTEGDNWLPPDNIQVHPPKGIAHRTSPTNIGLYLCSVLAARDFEFIDTAGMIDRIEKTIYTVERLKKWEGHLYNWYDTITLKPLNPQYVSTVDSGNLTGCLIVLKEGLAEWLDSFDAAKEPQVRDRRDEQHQLALSEELAPLELKEFKLKKHEGALESRGARLLKRIEKLIDETNYRPLYNSKAKLFSLGYHVDRHKLDDVLYDLMASEARQASYIAIALGQVPVSHWTSLGRTMTKAENKPVLLSWSGTMFEYLMPNMFMKTYKGSLWETTYEAVVSRQIAYARQRGVPFGVSESGYYAYDYDMNYQYRAFGVPGLGFKRGLEQDLVVSPYATVLSLPFSKKEGLNALNDLEKVEARGKYGFYEAIDFTRERLPKDSDYKVVQSYMAHHQGMSLLTLVNLLHKDVMVTRFHRNKALRAAELLLQERVPNRPKVIDHHAINRKHEHYLKAVQSEPAVREYSSPHTPVPEVCTLSNGKFMTVISNTGSGYSQFEGRAVTRWRHDPVKDSWGSYIYIRDTSKDEVWSPSFQPGRTEAEKQSVQFNLGRALFLRETDEMETSMEVCVSPEWPAEVRRLTLTNTAEETKIIEVTTFSELALAHSIADEAHPAFSKLFIRTSYDAENACLVAGRRPREAGEQTLWAAHTLTVEGKTEGQVEYETDRGTFIGRGRELADPQGIRSRLQGKTGSVADPAFVMRRRITLHSGEQIQLFAVTSVGETEEEAVDVLQRFSSDKMVERAFQMAWTRTEIELRNLQLTPKEAMDFQILAGRVLYSPPLKRERERYILSNEQGQSKLWQFGISGDRPVAVVRVRAMSDMAFVGKILTGHEYLRRLGILFDLVILNELEEGYFQELQEALQQTVEHGVDRFGEGAAGVHVIAGAHLNDQDQALFLSVARVVLHSWGAGLRSQLRIIENQDLKKLPKKLTAGGKINKWHTALRQRPTRKNVTSNLLFYNGWGGFSPDGKTYRIILKKDKHLPAPWINVIANPDFGCFVSELGTGYTWWRNSRECKLTPWSNDPVLDPPGEKLFIRDEENGDVWGGTASPGEQEEPYVVTHGRGFTKFEHERNAVAHTMTVYVPLEDPVKIVKVTLRNHSLEPRKLSLTYYAEWVLGVNRQSNSPFIVTDWHEDKGVLTARNNYQETFREATAFLGMFSEGGTEDKSFTADRNEFIGRNRSLEDPAAMKREQLSGRTGTFNESCGALQAKITLQPDSEKVVYILLGCDASQEKIDRLVHKYSQDSNCQEALKDVEAYWENTLEHINVQTPSREMDILLNGWLVYQSLACRMWGRSAFYQSGGAYGYRDQLQDSLSLLHIHPGLTRKQILLHAAHQYEEGDVQHWWHEETHMGIRTLFSDDLLWLPYAVSRYVEHTGDLSITDEVVPFLKSAPLQEGEHERYEPTVVSEETGTVYDHCLRAIEKALSRTGEHGMPLIGVGDWNDGMNLVGAEGRGESVWLGWFLCDILKRFEDMPIVRNDAAKSSYFRQKREELISALNEHGWDGQWYRRAFTDQGNWLGSNENDECRIDAIAQSWSVISGAAPKKRALQAMDSFNRELVDRNLSVLRLLTPPFDKTEDSPGYIQGYPPGIRENGAQYTHGVIWSIVAYCQLGKQDLAMEMFQLLNPITHTRTDHEVREYKGEPYVMAADVYTADPHKGQAGWTWYTGAAGWMYQAGLEWILGIRRRGEKLVIDPCIPEEWPGYSFTYAYGASQYDVEVVNKNSCGNMVRRLIINGEQKSTGDTLFEVPLNDDGRMHKVKVYL</sequence>
<dbReference type="GO" id="GO:0016757">
    <property type="term" value="F:glycosyltransferase activity"/>
    <property type="evidence" value="ECO:0007669"/>
    <property type="project" value="UniProtKB-KW"/>
</dbReference>
<feature type="transmembrane region" description="Helical" evidence="3">
    <location>
        <begin position="847"/>
        <end position="873"/>
    </location>
</feature>
<dbReference type="PANTHER" id="PTHR37469">
    <property type="entry name" value="CELLOBIONIC ACID PHOSPHORYLASE-RELATED"/>
    <property type="match status" value="1"/>
</dbReference>
<feature type="domain" description="Glycoside hydrolase family 65 C-terminal" evidence="4">
    <location>
        <begin position="2664"/>
        <end position="2700"/>
    </location>
</feature>
<dbReference type="InterPro" id="IPR037820">
    <property type="entry name" value="GH94N_NdvB"/>
</dbReference>
<dbReference type="GO" id="GO:0030246">
    <property type="term" value="F:carbohydrate binding"/>
    <property type="evidence" value="ECO:0007669"/>
    <property type="project" value="InterPro"/>
</dbReference>
<feature type="transmembrane region" description="Helical" evidence="3">
    <location>
        <begin position="390"/>
        <end position="414"/>
    </location>
</feature>
<dbReference type="Gene3D" id="2.70.98.40">
    <property type="entry name" value="Glycoside hydrolase, family 65, N-terminal domain"/>
    <property type="match status" value="2"/>
</dbReference>
<dbReference type="CDD" id="cd11753">
    <property type="entry name" value="GH94N_ChvB_NdvB_2_like"/>
    <property type="match status" value="1"/>
</dbReference>
<evidence type="ECO:0000313" key="9">
    <source>
        <dbReference type="Proteomes" id="UP000198571"/>
    </source>
</evidence>
<protein>
    <submittedName>
        <fullName evidence="8">Cellobiose phosphorylase</fullName>
    </submittedName>
</protein>
<feature type="domain" description="Glycosyl hydrolase 94 supersandwich" evidence="5">
    <location>
        <begin position="1951"/>
        <end position="2223"/>
    </location>
</feature>
<dbReference type="InterPro" id="IPR019282">
    <property type="entry name" value="Glycoamylase-like_cons_dom"/>
</dbReference>
<keyword evidence="3" id="KW-0812">Transmembrane</keyword>
<dbReference type="CDD" id="cd11756">
    <property type="entry name" value="GH94N_ChvB_NdvB_1_like"/>
    <property type="match status" value="1"/>
</dbReference>
<evidence type="ECO:0000313" key="8">
    <source>
        <dbReference type="EMBL" id="SER82231.1"/>
    </source>
</evidence>
<feature type="transmembrane region" description="Helical" evidence="3">
    <location>
        <begin position="935"/>
        <end position="953"/>
    </location>
</feature>
<dbReference type="Proteomes" id="UP000198571">
    <property type="component" value="Unassembled WGS sequence"/>
</dbReference>
<evidence type="ECO:0000259" key="4">
    <source>
        <dbReference type="Pfam" id="PF03633"/>
    </source>
</evidence>
<dbReference type="SUPFAM" id="SSF74650">
    <property type="entry name" value="Galactose mutarotase-like"/>
    <property type="match status" value="2"/>
</dbReference>
<feature type="transmembrane region" description="Helical" evidence="3">
    <location>
        <begin position="817"/>
        <end position="835"/>
    </location>
</feature>
<dbReference type="Gene3D" id="2.60.420.10">
    <property type="entry name" value="Maltose phosphorylase, domain 3"/>
    <property type="match status" value="1"/>
</dbReference>
<dbReference type="InterPro" id="IPR010383">
    <property type="entry name" value="Glyco_hydrolase_94_b-supersand"/>
</dbReference>
<accession>A0A1H9SB91</accession>
<dbReference type="InterPro" id="IPR008928">
    <property type="entry name" value="6-hairpin_glycosidase_sf"/>
</dbReference>
<dbReference type="Gene3D" id="1.50.10.10">
    <property type="match status" value="1"/>
</dbReference>
<dbReference type="Pfam" id="PF17167">
    <property type="entry name" value="Glyco_hydro_94"/>
    <property type="match status" value="1"/>
</dbReference>
<feature type="transmembrane region" description="Helical" evidence="3">
    <location>
        <begin position="420"/>
        <end position="443"/>
    </location>
</feature>
<keyword evidence="3" id="KW-0472">Membrane</keyword>
<reference evidence="9" key="1">
    <citation type="submission" date="2016-10" db="EMBL/GenBank/DDBJ databases">
        <authorList>
            <person name="Varghese N."/>
            <person name="Submissions S."/>
        </authorList>
    </citation>
    <scope>NUCLEOTIDE SEQUENCE [LARGE SCALE GENOMIC DNA]</scope>
    <source>
        <strain evidence="9">S9</strain>
    </source>
</reference>
<dbReference type="InterPro" id="IPR005194">
    <property type="entry name" value="Glyco_hydro_65_C"/>
</dbReference>
<feature type="domain" description="Glycosyl hydrolase 94 catalytic" evidence="7">
    <location>
        <begin position="2237"/>
        <end position="2662"/>
    </location>
</feature>
<evidence type="ECO:0000259" key="5">
    <source>
        <dbReference type="Pfam" id="PF06165"/>
    </source>
</evidence>